<accession>A0A1H5KZF7</accession>
<keyword evidence="3" id="KW-0238">DNA-binding</keyword>
<keyword evidence="8" id="KW-1185">Reference proteome</keyword>
<feature type="compositionally biased region" description="Basic and acidic residues" evidence="5">
    <location>
        <begin position="327"/>
        <end position="341"/>
    </location>
</feature>
<dbReference type="OrthoDB" id="9816215at2"/>
<evidence type="ECO:0000256" key="3">
    <source>
        <dbReference type="ARBA" id="ARBA00023125"/>
    </source>
</evidence>
<dbReference type="SUPFAM" id="SSF53822">
    <property type="entry name" value="Periplasmic binding protein-like I"/>
    <property type="match status" value="1"/>
</dbReference>
<protein>
    <submittedName>
        <fullName evidence="7">Transcriptional regulator, LacI family</fullName>
    </submittedName>
</protein>
<dbReference type="PANTHER" id="PTHR30146">
    <property type="entry name" value="LACI-RELATED TRANSCRIPTIONAL REPRESSOR"/>
    <property type="match status" value="1"/>
</dbReference>
<name>A0A1H5KZF7_9MICO</name>
<dbReference type="CDD" id="cd01392">
    <property type="entry name" value="HTH_LacI"/>
    <property type="match status" value="1"/>
</dbReference>
<dbReference type="Gene3D" id="3.40.50.2300">
    <property type="match status" value="2"/>
</dbReference>
<dbReference type="PANTHER" id="PTHR30146:SF148">
    <property type="entry name" value="HTH-TYPE TRANSCRIPTIONAL REPRESSOR PURR-RELATED"/>
    <property type="match status" value="1"/>
</dbReference>
<dbReference type="Gene3D" id="1.10.260.40">
    <property type="entry name" value="lambda repressor-like DNA-binding domains"/>
    <property type="match status" value="1"/>
</dbReference>
<dbReference type="GO" id="GO:0000976">
    <property type="term" value="F:transcription cis-regulatory region binding"/>
    <property type="evidence" value="ECO:0007669"/>
    <property type="project" value="TreeGrafter"/>
</dbReference>
<dbReference type="STRING" id="648782.SAMN04488554_2534"/>
<reference evidence="8" key="1">
    <citation type="submission" date="2016-10" db="EMBL/GenBank/DDBJ databases">
        <authorList>
            <person name="Varghese N."/>
            <person name="Submissions S."/>
        </authorList>
    </citation>
    <scope>NUCLEOTIDE SEQUENCE [LARGE SCALE GENOMIC DNA]</scope>
    <source>
        <strain evidence="8">DSM 21368</strain>
    </source>
</reference>
<organism evidence="7 8">
    <name type="scientific">Ruania alba</name>
    <dbReference type="NCBI Taxonomy" id="648782"/>
    <lineage>
        <taxon>Bacteria</taxon>
        <taxon>Bacillati</taxon>
        <taxon>Actinomycetota</taxon>
        <taxon>Actinomycetes</taxon>
        <taxon>Micrococcales</taxon>
        <taxon>Ruaniaceae</taxon>
        <taxon>Ruania</taxon>
    </lineage>
</organism>
<evidence type="ECO:0000259" key="6">
    <source>
        <dbReference type="PROSITE" id="PS50932"/>
    </source>
</evidence>
<gene>
    <name evidence="7" type="ORF">SAMN04488554_2534</name>
</gene>
<dbReference type="InterPro" id="IPR010982">
    <property type="entry name" value="Lambda_DNA-bd_dom_sf"/>
</dbReference>
<dbReference type="RefSeq" id="WP_089773479.1">
    <property type="nucleotide sequence ID" value="NZ_FNTX01000002.1"/>
</dbReference>
<feature type="region of interest" description="Disordered" evidence="5">
    <location>
        <begin position="315"/>
        <end position="341"/>
    </location>
</feature>
<keyword evidence="2" id="KW-0805">Transcription regulation</keyword>
<dbReference type="InterPro" id="IPR028082">
    <property type="entry name" value="Peripla_BP_I"/>
</dbReference>
<dbReference type="GO" id="GO:0003700">
    <property type="term" value="F:DNA-binding transcription factor activity"/>
    <property type="evidence" value="ECO:0007669"/>
    <property type="project" value="TreeGrafter"/>
</dbReference>
<dbReference type="InterPro" id="IPR000843">
    <property type="entry name" value="HTH_LacI"/>
</dbReference>
<feature type="domain" description="HTH lacI-type" evidence="6">
    <location>
        <begin position="2"/>
        <end position="58"/>
    </location>
</feature>
<dbReference type="PROSITE" id="PS50932">
    <property type="entry name" value="HTH_LACI_2"/>
    <property type="match status" value="1"/>
</dbReference>
<evidence type="ECO:0000313" key="7">
    <source>
        <dbReference type="EMBL" id="SEE70222.1"/>
    </source>
</evidence>
<dbReference type="InterPro" id="IPR046335">
    <property type="entry name" value="LacI/GalR-like_sensor"/>
</dbReference>
<sequence length="341" mass="36138">MPTLSEVAAHAGVSVSVASRALTGDPRARVSPATRERVRHAASELGYRPNFAGRALRLARTEVLALVVPGITNSLVYELIRGVEDEAASAGYTVLLGRAEDIQPGNPMVDRLLGEGRVDGMILQPVGDMPTSDFEHVFRFAAPIVTIHREVEGASSVAVPDLAGTAMATRYLAQRGHHRIGLIGGPPASQTAARREAGFRSGMAASGLEISEEWVLSEGFIDEDGVRGLRRMMALAETPTAVVAANVHAAVGVLAESRRLGLSVPGDLSVMSVHDSWSAEHTWPPLSSVKLPLYELGREAVVSLLAEVGGRDAGDRKVVQAPPPMLIERESVGPPSRHSEV</sequence>
<keyword evidence="4" id="KW-0804">Transcription</keyword>
<dbReference type="EMBL" id="FNTX01000002">
    <property type="protein sequence ID" value="SEE70222.1"/>
    <property type="molecule type" value="Genomic_DNA"/>
</dbReference>
<dbReference type="SMART" id="SM00354">
    <property type="entry name" value="HTH_LACI"/>
    <property type="match status" value="1"/>
</dbReference>
<dbReference type="AlphaFoldDB" id="A0A1H5KZF7"/>
<evidence type="ECO:0000313" key="8">
    <source>
        <dbReference type="Proteomes" id="UP000199220"/>
    </source>
</evidence>
<dbReference type="SUPFAM" id="SSF47413">
    <property type="entry name" value="lambda repressor-like DNA-binding domains"/>
    <property type="match status" value="1"/>
</dbReference>
<keyword evidence="1" id="KW-0678">Repressor</keyword>
<proteinExistence type="predicted"/>
<dbReference type="Pfam" id="PF13377">
    <property type="entry name" value="Peripla_BP_3"/>
    <property type="match status" value="1"/>
</dbReference>
<dbReference type="Pfam" id="PF00356">
    <property type="entry name" value="LacI"/>
    <property type="match status" value="1"/>
</dbReference>
<dbReference type="CDD" id="cd06267">
    <property type="entry name" value="PBP1_LacI_sugar_binding-like"/>
    <property type="match status" value="1"/>
</dbReference>
<dbReference type="Proteomes" id="UP000199220">
    <property type="component" value="Unassembled WGS sequence"/>
</dbReference>
<evidence type="ECO:0000256" key="4">
    <source>
        <dbReference type="ARBA" id="ARBA00023163"/>
    </source>
</evidence>
<evidence type="ECO:0000256" key="1">
    <source>
        <dbReference type="ARBA" id="ARBA00022491"/>
    </source>
</evidence>
<evidence type="ECO:0000256" key="5">
    <source>
        <dbReference type="SAM" id="MobiDB-lite"/>
    </source>
</evidence>
<evidence type="ECO:0000256" key="2">
    <source>
        <dbReference type="ARBA" id="ARBA00023015"/>
    </source>
</evidence>